<feature type="region of interest" description="Disordered" evidence="1">
    <location>
        <begin position="579"/>
        <end position="611"/>
    </location>
</feature>
<feature type="transmembrane region" description="Helical" evidence="2">
    <location>
        <begin position="12"/>
        <end position="30"/>
    </location>
</feature>
<evidence type="ECO:0000313" key="3">
    <source>
        <dbReference type="EMBL" id="MBL4934079.1"/>
    </source>
</evidence>
<dbReference type="Proteomes" id="UP000623681">
    <property type="component" value="Unassembled WGS sequence"/>
</dbReference>
<proteinExistence type="predicted"/>
<evidence type="ECO:0000256" key="2">
    <source>
        <dbReference type="SAM" id="Phobius"/>
    </source>
</evidence>
<keyword evidence="2" id="KW-1133">Transmembrane helix</keyword>
<dbReference type="AlphaFoldDB" id="A0A937K695"/>
<keyword evidence="2" id="KW-0472">Membrane</keyword>
<sequence length="681" mass="78736">MEGKNVKKNVIIGVAIIVTISICLTLIYFLKYKNKNVETVSKFYLYKENNNNNEIYTLDKENKETKLDEGSAQIVYDEKLNKYIGINYNGELYLIDEKGEKENIDSNADINYLESRDGAIYYLSKDGRLMMKEVDKKPALVAEDKISTFYLQGKDLIYYYDDKRILHVLKDNKEIFKTEKAVGFCKFNYESSFFIYSMNSNCYYVDLNEKDIKPNVLKDVPSLILLEEFIKDKDFIYNTIDAKSSRLNLYVKKYDEKPELLADRVTFDCISDDKKGVYYINDIKALYYKGFDDKESVKIMDNIVYLKIIDKNTILTKSVDGKLSIVKNNKEITEFGDVIDEYGSYDVYLDSVAMIKSKNRELYIGKKSIADNVKSFKVNGSDLCYITEDNEIYLIKNGKKPELVIKDAKKYSKILLNDKIIFTNVFDMSDLEGYWIGDNNSSFAAHFTLESYEYLTGYRGKTFFNVKKLIRENNKSIRLQISEDDPLDSIGVKKLDDEKIDVGGSILKKSDKETYERFMELTDKQLEKFLPMANAYFNSQANFNQAITEKGMVYFEYTDKNNPSKLIYIDESGKIFKDSPSGKEVNVNEKNNSGNSQNSNNSGQSKYSDISSDELKKLNDKANEELMGTAYLEEEINYKDKKYYKFVSTSNKNSNIYIDKDGKCYNDGGSIEKYGLLPIKN</sequence>
<name>A0A937K695_9CLOT</name>
<feature type="compositionally biased region" description="Low complexity" evidence="1">
    <location>
        <begin position="582"/>
        <end position="606"/>
    </location>
</feature>
<keyword evidence="2" id="KW-0812">Transmembrane</keyword>
<accession>A0A937K695</accession>
<reference evidence="3" key="1">
    <citation type="submission" date="2021-01" db="EMBL/GenBank/DDBJ databases">
        <title>Genome public.</title>
        <authorList>
            <person name="Liu C."/>
            <person name="Sun Q."/>
        </authorList>
    </citation>
    <scope>NUCLEOTIDE SEQUENCE</scope>
    <source>
        <strain evidence="3">YIM B02565</strain>
    </source>
</reference>
<evidence type="ECO:0000256" key="1">
    <source>
        <dbReference type="SAM" id="MobiDB-lite"/>
    </source>
</evidence>
<comment type="caution">
    <text evidence="3">The sequence shown here is derived from an EMBL/GenBank/DDBJ whole genome shotgun (WGS) entry which is preliminary data.</text>
</comment>
<dbReference type="EMBL" id="JAESWA010000029">
    <property type="protein sequence ID" value="MBL4934079.1"/>
    <property type="molecule type" value="Genomic_DNA"/>
</dbReference>
<organism evidence="3 4">
    <name type="scientific">Clostridium paridis</name>
    <dbReference type="NCBI Taxonomy" id="2803863"/>
    <lineage>
        <taxon>Bacteria</taxon>
        <taxon>Bacillati</taxon>
        <taxon>Bacillota</taxon>
        <taxon>Clostridia</taxon>
        <taxon>Eubacteriales</taxon>
        <taxon>Clostridiaceae</taxon>
        <taxon>Clostridium</taxon>
    </lineage>
</organism>
<keyword evidence="4" id="KW-1185">Reference proteome</keyword>
<evidence type="ECO:0000313" key="4">
    <source>
        <dbReference type="Proteomes" id="UP000623681"/>
    </source>
</evidence>
<protein>
    <submittedName>
        <fullName evidence="3">Uncharacterized protein</fullName>
    </submittedName>
</protein>
<gene>
    <name evidence="3" type="ORF">JK634_20010</name>
</gene>